<feature type="non-terminal residue" evidence="2">
    <location>
        <position position="1"/>
    </location>
</feature>
<evidence type="ECO:0000313" key="3">
    <source>
        <dbReference type="EMBL" id="CAF5015211.1"/>
    </source>
</evidence>
<dbReference type="Proteomes" id="UP000681967">
    <property type="component" value="Unassembled WGS sequence"/>
</dbReference>
<accession>A0A8S3DG55</accession>
<dbReference type="EMBL" id="CAJOBJ010212809">
    <property type="protein sequence ID" value="CAF5015211.1"/>
    <property type="molecule type" value="Genomic_DNA"/>
</dbReference>
<dbReference type="Proteomes" id="UP000681720">
    <property type="component" value="Unassembled WGS sequence"/>
</dbReference>
<dbReference type="AlphaFoldDB" id="A0A8S3DG55"/>
<feature type="non-terminal residue" evidence="2">
    <location>
        <position position="58"/>
    </location>
</feature>
<evidence type="ECO:0000313" key="4">
    <source>
        <dbReference type="Proteomes" id="UP000676336"/>
    </source>
</evidence>
<sequence>EDVAVERERIYSDPSNTSGDVLRMIDLVKVYGWRFGKKFTAVKRTCAGIKQGECFGLL</sequence>
<protein>
    <submittedName>
        <fullName evidence="2">Uncharacterized protein</fullName>
    </submittedName>
</protein>
<evidence type="ECO:0000313" key="1">
    <source>
        <dbReference type="EMBL" id="CAF4836906.1"/>
    </source>
</evidence>
<organism evidence="2 4">
    <name type="scientific">Rotaria magnacalcarata</name>
    <dbReference type="NCBI Taxonomy" id="392030"/>
    <lineage>
        <taxon>Eukaryota</taxon>
        <taxon>Metazoa</taxon>
        <taxon>Spiralia</taxon>
        <taxon>Gnathifera</taxon>
        <taxon>Rotifera</taxon>
        <taxon>Eurotatoria</taxon>
        <taxon>Bdelloidea</taxon>
        <taxon>Philodinida</taxon>
        <taxon>Philodinidae</taxon>
        <taxon>Rotaria</taxon>
    </lineage>
</organism>
<proteinExistence type="predicted"/>
<dbReference type="Proteomes" id="UP000676336">
    <property type="component" value="Unassembled WGS sequence"/>
</dbReference>
<dbReference type="EMBL" id="CAJOBH010148459">
    <property type="protein sequence ID" value="CAF4836906.1"/>
    <property type="molecule type" value="Genomic_DNA"/>
</dbReference>
<reference evidence="2" key="1">
    <citation type="submission" date="2021-02" db="EMBL/GenBank/DDBJ databases">
        <authorList>
            <person name="Nowell W R."/>
        </authorList>
    </citation>
    <scope>NUCLEOTIDE SEQUENCE</scope>
</reference>
<dbReference type="EMBL" id="CAJOBI010202516">
    <property type="protein sequence ID" value="CAF4995823.1"/>
    <property type="molecule type" value="Genomic_DNA"/>
</dbReference>
<evidence type="ECO:0000313" key="2">
    <source>
        <dbReference type="EMBL" id="CAF4995823.1"/>
    </source>
</evidence>
<name>A0A8S3DG55_9BILA</name>
<gene>
    <name evidence="1" type="ORF">BYL167_LOCUS49674</name>
    <name evidence="3" type="ORF">GIL414_LOCUS58091</name>
    <name evidence="2" type="ORF">SMN809_LOCUS56534</name>
</gene>
<comment type="caution">
    <text evidence="2">The sequence shown here is derived from an EMBL/GenBank/DDBJ whole genome shotgun (WGS) entry which is preliminary data.</text>
</comment>